<organism evidence="1">
    <name type="scientific">marine metagenome</name>
    <dbReference type="NCBI Taxonomy" id="408172"/>
    <lineage>
        <taxon>unclassified sequences</taxon>
        <taxon>metagenomes</taxon>
        <taxon>ecological metagenomes</taxon>
    </lineage>
</organism>
<name>A0A382CUE9_9ZZZZ</name>
<feature type="non-terminal residue" evidence="1">
    <location>
        <position position="51"/>
    </location>
</feature>
<gene>
    <name evidence="1" type="ORF">METZ01_LOCUS182306</name>
</gene>
<accession>A0A382CUE9</accession>
<proteinExistence type="predicted"/>
<protein>
    <submittedName>
        <fullName evidence="1">Uncharacterized protein</fullName>
    </submittedName>
</protein>
<evidence type="ECO:0000313" key="1">
    <source>
        <dbReference type="EMBL" id="SVB29452.1"/>
    </source>
</evidence>
<sequence length="51" mass="5663">MVDLETKIPRQEEMFLATVQGKGVTTLPEDLYVPPNALKILLDSFAGPLDF</sequence>
<dbReference type="EMBL" id="UINC01036062">
    <property type="protein sequence ID" value="SVB29452.1"/>
    <property type="molecule type" value="Genomic_DNA"/>
</dbReference>
<reference evidence="1" key="1">
    <citation type="submission" date="2018-05" db="EMBL/GenBank/DDBJ databases">
        <authorList>
            <person name="Lanie J.A."/>
            <person name="Ng W.-L."/>
            <person name="Kazmierczak K.M."/>
            <person name="Andrzejewski T.M."/>
            <person name="Davidsen T.M."/>
            <person name="Wayne K.J."/>
            <person name="Tettelin H."/>
            <person name="Glass J.I."/>
            <person name="Rusch D."/>
            <person name="Podicherti R."/>
            <person name="Tsui H.-C.T."/>
            <person name="Winkler M.E."/>
        </authorList>
    </citation>
    <scope>NUCLEOTIDE SEQUENCE</scope>
</reference>
<dbReference type="AlphaFoldDB" id="A0A382CUE9"/>